<evidence type="ECO:0000313" key="3">
    <source>
        <dbReference type="Proteomes" id="UP000215145"/>
    </source>
</evidence>
<feature type="compositionally biased region" description="Polar residues" evidence="1">
    <location>
        <begin position="142"/>
        <end position="151"/>
    </location>
</feature>
<dbReference type="AlphaFoldDB" id="A0A229NYG6"/>
<organism evidence="2 3">
    <name type="scientific">Paenibacillus herberti</name>
    <dbReference type="NCBI Taxonomy" id="1619309"/>
    <lineage>
        <taxon>Bacteria</taxon>
        <taxon>Bacillati</taxon>
        <taxon>Bacillota</taxon>
        <taxon>Bacilli</taxon>
        <taxon>Bacillales</taxon>
        <taxon>Paenibacillaceae</taxon>
        <taxon>Paenibacillus</taxon>
    </lineage>
</organism>
<evidence type="ECO:0000256" key="1">
    <source>
        <dbReference type="SAM" id="MobiDB-lite"/>
    </source>
</evidence>
<evidence type="ECO:0008006" key="4">
    <source>
        <dbReference type="Google" id="ProtNLM"/>
    </source>
</evidence>
<feature type="region of interest" description="Disordered" evidence="1">
    <location>
        <begin position="135"/>
        <end position="164"/>
    </location>
</feature>
<protein>
    <recommendedName>
        <fullName evidence="4">DUF4375 domain-containing protein</fullName>
    </recommendedName>
</protein>
<comment type="caution">
    <text evidence="2">The sequence shown here is derived from an EMBL/GenBank/DDBJ whole genome shotgun (WGS) entry which is preliminary data.</text>
</comment>
<reference evidence="2 3" key="1">
    <citation type="submission" date="2017-07" db="EMBL/GenBank/DDBJ databases">
        <title>Paenibacillus herberti R33 genome sequencing and assembly.</title>
        <authorList>
            <person name="Su W."/>
        </authorList>
    </citation>
    <scope>NUCLEOTIDE SEQUENCE [LARGE SCALE GENOMIC DNA]</scope>
    <source>
        <strain evidence="2 3">R33</strain>
    </source>
</reference>
<gene>
    <name evidence="2" type="ORF">CGZ75_18840</name>
</gene>
<sequence>MTEQQLEQLDDRQLVVKFMEPVLLPLRGASDARKVEALKALPASLRPLFLLRVLDGHAAGSAWEYYVWTGILLQSPDTWPAVLGSLRELGALELLETLADTAAVHRKRMDGLAASASPTVNSGIRSVGVDAIGEDTDRLKTDGTQSESIPSKTPYPPPSASDLERNPELQLEMDALYAQYKATIQEAYRSGAELIRAYVRENGQTY</sequence>
<dbReference type="EMBL" id="NMUQ01000002">
    <property type="protein sequence ID" value="OXM14920.1"/>
    <property type="molecule type" value="Genomic_DNA"/>
</dbReference>
<name>A0A229NYG6_9BACL</name>
<keyword evidence="3" id="KW-1185">Reference proteome</keyword>
<evidence type="ECO:0000313" key="2">
    <source>
        <dbReference type="EMBL" id="OXM14920.1"/>
    </source>
</evidence>
<accession>A0A229NYG6</accession>
<proteinExistence type="predicted"/>
<dbReference type="Proteomes" id="UP000215145">
    <property type="component" value="Unassembled WGS sequence"/>
</dbReference>